<dbReference type="Gene3D" id="3.40.50.620">
    <property type="entry name" value="HUPs"/>
    <property type="match status" value="1"/>
</dbReference>
<dbReference type="Proteomes" id="UP001524460">
    <property type="component" value="Unassembled WGS sequence"/>
</dbReference>
<dbReference type="Pfam" id="PF00733">
    <property type="entry name" value="Asn_synthase"/>
    <property type="match status" value="1"/>
</dbReference>
<dbReference type="EMBL" id="JANEYT010000053">
    <property type="protein sequence ID" value="MCQ1060023.1"/>
    <property type="molecule type" value="Genomic_DNA"/>
</dbReference>
<gene>
    <name evidence="2" type="ORF">NHN17_18415</name>
</gene>
<dbReference type="Gene3D" id="3.60.20.10">
    <property type="entry name" value="Glutamine Phosphoribosylpyrophosphate, subunit 1, domain 1"/>
    <property type="match status" value="1"/>
</dbReference>
<feature type="domain" description="Asparagine synthetase" evidence="1">
    <location>
        <begin position="202"/>
        <end position="519"/>
    </location>
</feature>
<dbReference type="SUPFAM" id="SSF52402">
    <property type="entry name" value="Adenine nucleotide alpha hydrolases-like"/>
    <property type="match status" value="1"/>
</dbReference>
<keyword evidence="3" id="KW-1185">Reference proteome</keyword>
<sequence length="578" mass="66168">MEDFTSIIDSNNEGLIYNYQTVNNELFLQLLYGYEEKDVLVKESLFSNLCLNNKLVNYNESVKLLKECNFTHSTFDEKHKPDGAYLFRNTDGCIDVVTDPFGIEKVFIYQNDDYVILTTKLRLLLEIANRLNEKLTIDFSSCVLYLSGRESKKPHTFVNEVKILKPSSLYKIENSDVKFKRKYNWFYQENSSCSNDDFIQQLSNSVFNCLTDAKKLNIVNSLSGGVDSQTLSLVLKEIGIIDCLSMGYKNAKKSNNTDNYDESSLAFDFSQKHGLRFNKKVLSLEEAKSFINPLRHMYDLPAHDMTSFYFMCKEARDLKFDAVVTGMGGDAFFASKKSKILTEHIYNIKPRALRKVAVNILKRSLGNRGGIKVLDSERRLSKGSDSFTELVLLSNSSGTLRDLEKISTLDINSHIESNIKSRSSDFDSDLSAYNSHQKRHLIAVADNPDEYHSYQAASLNNIRMIAPFIRRDFVSIAYGNINLLSKGGRELQKRIFANKDDYVLNAKKSGFSAPYDTLINDIGHKAVLNMIDEKIFRLFKIDFDDSEFDINKSRMLVKLVRLSDYCKDFNLEICTNEN</sequence>
<accession>A0ABT1N5K8</accession>
<organism evidence="2 3">
    <name type="scientific">Photobacterium pectinilyticum</name>
    <dbReference type="NCBI Taxonomy" id="2906793"/>
    <lineage>
        <taxon>Bacteria</taxon>
        <taxon>Pseudomonadati</taxon>
        <taxon>Pseudomonadota</taxon>
        <taxon>Gammaproteobacteria</taxon>
        <taxon>Vibrionales</taxon>
        <taxon>Vibrionaceae</taxon>
        <taxon>Photobacterium</taxon>
    </lineage>
</organism>
<proteinExistence type="predicted"/>
<name>A0ABT1N5K8_9GAMM</name>
<evidence type="ECO:0000259" key="1">
    <source>
        <dbReference type="Pfam" id="PF00733"/>
    </source>
</evidence>
<dbReference type="SUPFAM" id="SSF56235">
    <property type="entry name" value="N-terminal nucleophile aminohydrolases (Ntn hydrolases)"/>
    <property type="match status" value="1"/>
</dbReference>
<protein>
    <submittedName>
        <fullName evidence="2">Asparagine synthase-related protein</fullName>
    </submittedName>
</protein>
<dbReference type="InterPro" id="IPR014729">
    <property type="entry name" value="Rossmann-like_a/b/a_fold"/>
</dbReference>
<comment type="caution">
    <text evidence="2">The sequence shown here is derived from an EMBL/GenBank/DDBJ whole genome shotgun (WGS) entry which is preliminary data.</text>
</comment>
<dbReference type="RefSeq" id="WP_255044109.1">
    <property type="nucleotide sequence ID" value="NZ_JANEYT010000053.1"/>
</dbReference>
<dbReference type="InterPro" id="IPR001962">
    <property type="entry name" value="Asn_synthase"/>
</dbReference>
<dbReference type="InterPro" id="IPR029055">
    <property type="entry name" value="Ntn_hydrolases_N"/>
</dbReference>
<evidence type="ECO:0000313" key="3">
    <source>
        <dbReference type="Proteomes" id="UP001524460"/>
    </source>
</evidence>
<evidence type="ECO:0000313" key="2">
    <source>
        <dbReference type="EMBL" id="MCQ1060023.1"/>
    </source>
</evidence>
<reference evidence="2 3" key="1">
    <citation type="submission" date="2022-07" db="EMBL/GenBank/DDBJ databases">
        <title>Photobacterium pectinilyticum sp. nov., a marine bacterium isolated from surface seawater of Qingdao offshore.</title>
        <authorList>
            <person name="Wang X."/>
        </authorList>
    </citation>
    <scope>NUCLEOTIDE SEQUENCE [LARGE SCALE GENOMIC DNA]</scope>
    <source>
        <strain evidence="2 3">ZSDE20</strain>
    </source>
</reference>